<evidence type="ECO:0000259" key="1">
    <source>
        <dbReference type="Pfam" id="PF13302"/>
    </source>
</evidence>
<comment type="caution">
    <text evidence="2">The sequence shown here is derived from an EMBL/GenBank/DDBJ whole genome shotgun (WGS) entry which is preliminary data.</text>
</comment>
<dbReference type="Pfam" id="PF13302">
    <property type="entry name" value="Acetyltransf_3"/>
    <property type="match status" value="1"/>
</dbReference>
<dbReference type="Proteomes" id="UP000281343">
    <property type="component" value="Unassembled WGS sequence"/>
</dbReference>
<name>A0A3L9Y6E3_9RHOB</name>
<gene>
    <name evidence="2" type="ORF">D9R08_03510</name>
</gene>
<accession>A0A3L9Y6E3</accession>
<protein>
    <submittedName>
        <fullName evidence="2">N-acetyltransferase</fullName>
    </submittedName>
</protein>
<dbReference type="InterPro" id="IPR000182">
    <property type="entry name" value="GNAT_dom"/>
</dbReference>
<dbReference type="InterPro" id="IPR051531">
    <property type="entry name" value="N-acetyltransferase"/>
</dbReference>
<dbReference type="SUPFAM" id="SSF55729">
    <property type="entry name" value="Acyl-CoA N-acyltransferases (Nat)"/>
    <property type="match status" value="1"/>
</dbReference>
<dbReference type="PANTHER" id="PTHR43792:SF1">
    <property type="entry name" value="N-ACETYLTRANSFERASE DOMAIN-CONTAINING PROTEIN"/>
    <property type="match status" value="1"/>
</dbReference>
<evidence type="ECO:0000313" key="2">
    <source>
        <dbReference type="EMBL" id="RMA43992.1"/>
    </source>
</evidence>
<dbReference type="Gene3D" id="3.40.630.30">
    <property type="match status" value="1"/>
</dbReference>
<evidence type="ECO:0000313" key="3">
    <source>
        <dbReference type="Proteomes" id="UP000281343"/>
    </source>
</evidence>
<proteinExistence type="predicted"/>
<dbReference type="AlphaFoldDB" id="A0A3L9Y6E3"/>
<feature type="domain" description="N-acetyltransferase" evidence="1">
    <location>
        <begin position="9"/>
        <end position="145"/>
    </location>
</feature>
<dbReference type="OrthoDB" id="6293260at2"/>
<dbReference type="EMBL" id="RCNT01000001">
    <property type="protein sequence ID" value="RMA43992.1"/>
    <property type="molecule type" value="Genomic_DNA"/>
</dbReference>
<keyword evidence="2" id="KW-0808">Transferase</keyword>
<sequence>MTQTLVTKRLTLRRPAAQDANATTAFYMSERSNMAGGHVPRPAAWRHFASMLGHWEVRGYGLWAVTLRGEDAIIGLVGPYFPDGWPETEIGWLMFDGAEGEGYAFEAAEAARIHCYDTLGWPTAVSYIDPGNTRSIVLAKRLGCTLDEAAAKPKPGTLVYRHPAPSEIAV</sequence>
<dbReference type="GO" id="GO:0016747">
    <property type="term" value="F:acyltransferase activity, transferring groups other than amino-acyl groups"/>
    <property type="evidence" value="ECO:0007669"/>
    <property type="project" value="InterPro"/>
</dbReference>
<dbReference type="InterPro" id="IPR016181">
    <property type="entry name" value="Acyl_CoA_acyltransferase"/>
</dbReference>
<keyword evidence="3" id="KW-1185">Reference proteome</keyword>
<reference evidence="2 3" key="1">
    <citation type="submission" date="2018-10" db="EMBL/GenBank/DDBJ databases">
        <authorList>
            <person name="Jung H.S."/>
            <person name="Jeon C.O."/>
        </authorList>
    </citation>
    <scope>NUCLEOTIDE SEQUENCE [LARGE SCALE GENOMIC DNA]</scope>
    <source>
        <strain evidence="2 3">MA-7-27</strain>
    </source>
</reference>
<organism evidence="2 3">
    <name type="scientific">Rhodophyticola porphyridii</name>
    <dbReference type="NCBI Taxonomy" id="1852017"/>
    <lineage>
        <taxon>Bacteria</taxon>
        <taxon>Pseudomonadati</taxon>
        <taxon>Pseudomonadota</taxon>
        <taxon>Alphaproteobacteria</taxon>
        <taxon>Rhodobacterales</taxon>
        <taxon>Roseobacteraceae</taxon>
        <taxon>Rhodophyticola</taxon>
    </lineage>
</organism>
<dbReference type="RefSeq" id="WP_121896582.1">
    <property type="nucleotide sequence ID" value="NZ_RCNT01000001.1"/>
</dbReference>
<dbReference type="PANTHER" id="PTHR43792">
    <property type="entry name" value="GNAT FAMILY, PUTATIVE (AFU_ORTHOLOGUE AFUA_3G00765)-RELATED-RELATED"/>
    <property type="match status" value="1"/>
</dbReference>